<gene>
    <name evidence="2" type="ORF">PM085_16650</name>
</gene>
<name>A0ABT4Z6Q7_HALEZ</name>
<organism evidence="2 3">
    <name type="scientific">Halorubrum ezzemoulense</name>
    <name type="common">Halorubrum chaoviator</name>
    <dbReference type="NCBI Taxonomy" id="337243"/>
    <lineage>
        <taxon>Archaea</taxon>
        <taxon>Methanobacteriati</taxon>
        <taxon>Methanobacteriota</taxon>
        <taxon>Stenosarchaea group</taxon>
        <taxon>Halobacteria</taxon>
        <taxon>Halobacteriales</taxon>
        <taxon>Haloferacaceae</taxon>
        <taxon>Halorubrum</taxon>
    </lineage>
</organism>
<feature type="compositionally biased region" description="Basic and acidic residues" evidence="1">
    <location>
        <begin position="1"/>
        <end position="41"/>
    </location>
</feature>
<evidence type="ECO:0000313" key="3">
    <source>
        <dbReference type="Proteomes" id="UP001210528"/>
    </source>
</evidence>
<keyword evidence="3" id="KW-1185">Reference proteome</keyword>
<evidence type="ECO:0000313" key="2">
    <source>
        <dbReference type="EMBL" id="MDB2293874.1"/>
    </source>
</evidence>
<accession>A0ABT4Z6Q7</accession>
<dbReference type="Proteomes" id="UP001210528">
    <property type="component" value="Unassembled WGS sequence"/>
</dbReference>
<comment type="caution">
    <text evidence="2">The sequence shown here is derived from an EMBL/GenBank/DDBJ whole genome shotgun (WGS) entry which is preliminary data.</text>
</comment>
<proteinExistence type="predicted"/>
<feature type="region of interest" description="Disordered" evidence="1">
    <location>
        <begin position="1"/>
        <end position="51"/>
    </location>
</feature>
<reference evidence="2 3" key="1">
    <citation type="submission" date="2023-01" db="EMBL/GenBank/DDBJ databases">
        <title>Halorubrum ezzemoulense from Santa Pola, Spain.</title>
        <authorList>
            <person name="Feng Y."/>
            <person name="Louyakis A.S."/>
            <person name="Gogarten J.P."/>
        </authorList>
    </citation>
    <scope>NUCLEOTIDE SEQUENCE [LARGE SCALE GENOMIC DNA]</scope>
    <source>
        <strain evidence="2 3">AMM015</strain>
    </source>
</reference>
<dbReference type="RefSeq" id="WP_271970533.1">
    <property type="nucleotide sequence ID" value="NZ_JAQLUK010000035.1"/>
</dbReference>
<protein>
    <submittedName>
        <fullName evidence="2">Uncharacterized protein</fullName>
    </submittedName>
</protein>
<evidence type="ECO:0000256" key="1">
    <source>
        <dbReference type="SAM" id="MobiDB-lite"/>
    </source>
</evidence>
<dbReference type="EMBL" id="JAQLUK010000035">
    <property type="protein sequence ID" value="MDB2293874.1"/>
    <property type="molecule type" value="Genomic_DNA"/>
</dbReference>
<sequence>MRSFRDHREVNESVARACERPERSGGREEHARGSRWPRSEAEGASDEAGEA</sequence>